<dbReference type="InterPro" id="IPR036866">
    <property type="entry name" value="RibonucZ/Hydroxyglut_hydro"/>
</dbReference>
<evidence type="ECO:0000256" key="1">
    <source>
        <dbReference type="ARBA" id="ARBA00000402"/>
    </source>
</evidence>
<keyword evidence="10" id="KW-0862">Zinc</keyword>
<dbReference type="InterPro" id="IPR047151">
    <property type="entry name" value="RNZ2-like"/>
</dbReference>
<keyword evidence="9" id="KW-0378">Hydrolase</keyword>
<dbReference type="GO" id="GO:0005739">
    <property type="term" value="C:mitochondrion"/>
    <property type="evidence" value="ECO:0007669"/>
    <property type="project" value="TreeGrafter"/>
</dbReference>
<evidence type="ECO:0000256" key="4">
    <source>
        <dbReference type="ARBA" id="ARBA00012477"/>
    </source>
</evidence>
<dbReference type="Pfam" id="PF13691">
    <property type="entry name" value="Lactamase_B_4"/>
    <property type="match status" value="1"/>
</dbReference>
<comment type="similarity">
    <text evidence="3">Belongs to the RNase Z family.</text>
</comment>
<dbReference type="PANTHER" id="PTHR12553:SF49">
    <property type="entry name" value="ZINC PHOSPHODIESTERASE ELAC PROTEIN 2"/>
    <property type="match status" value="1"/>
</dbReference>
<name>A0A1V9XXX3_9ACAR</name>
<dbReference type="OrthoDB" id="527344at2759"/>
<evidence type="ECO:0000256" key="10">
    <source>
        <dbReference type="ARBA" id="ARBA00022833"/>
    </source>
</evidence>
<dbReference type="CDD" id="cd07718">
    <property type="entry name" value="RNaseZ_ELAC1_ELAC2-C-term-like_MBL-fold"/>
    <property type="match status" value="1"/>
</dbReference>
<gene>
    <name evidence="12" type="ORF">BIW11_02754</name>
</gene>
<dbReference type="InParanoid" id="A0A1V9XXX3"/>
<dbReference type="EC" id="3.1.26.11" evidence="4"/>
<keyword evidence="7" id="KW-0479">Metal-binding</keyword>
<dbReference type="Proteomes" id="UP000192247">
    <property type="component" value="Unassembled WGS sequence"/>
</dbReference>
<accession>A0A1V9XXX3</accession>
<keyword evidence="13" id="KW-1185">Reference proteome</keyword>
<evidence type="ECO:0000313" key="12">
    <source>
        <dbReference type="EMBL" id="OQR78309.1"/>
    </source>
</evidence>
<comment type="catalytic activity">
    <reaction evidence="1">
        <text>Endonucleolytic cleavage of RNA, removing extra 3' nucleotides from tRNA precursor, generating 3' termini of tRNAs. A 3'-hydroxy group is left at the tRNA terminus and a 5'-phosphoryl group is left at the trailer molecule.</text>
        <dbReference type="EC" id="3.1.26.11"/>
    </reaction>
</comment>
<keyword evidence="8" id="KW-0255">Endonuclease</keyword>
<evidence type="ECO:0000256" key="2">
    <source>
        <dbReference type="ARBA" id="ARBA00001947"/>
    </source>
</evidence>
<dbReference type="FunCoup" id="A0A1V9XXX3">
    <property type="interactions" value="1579"/>
</dbReference>
<comment type="cofactor">
    <cofactor evidence="2">
        <name>Zn(2+)</name>
        <dbReference type="ChEBI" id="CHEBI:29105"/>
    </cofactor>
</comment>
<comment type="caution">
    <text evidence="12">The sequence shown here is derived from an EMBL/GenBank/DDBJ whole genome shotgun (WGS) entry which is preliminary data.</text>
</comment>
<evidence type="ECO:0000256" key="5">
    <source>
        <dbReference type="ARBA" id="ARBA00022694"/>
    </source>
</evidence>
<dbReference type="GO" id="GO:0042781">
    <property type="term" value="F:3'-tRNA processing endoribonuclease activity"/>
    <property type="evidence" value="ECO:0007669"/>
    <property type="project" value="UniProtKB-EC"/>
</dbReference>
<dbReference type="STRING" id="418985.A0A1V9XXX3"/>
<proteinExistence type="inferred from homology"/>
<evidence type="ECO:0000313" key="13">
    <source>
        <dbReference type="Proteomes" id="UP000192247"/>
    </source>
</evidence>
<dbReference type="Pfam" id="PF23023">
    <property type="entry name" value="Anti-Pycsar_Apyc1"/>
    <property type="match status" value="1"/>
</dbReference>
<keyword evidence="6" id="KW-0540">Nuclease</keyword>
<dbReference type="SUPFAM" id="SSF56281">
    <property type="entry name" value="Metallo-hydrolase/oxidoreductase"/>
    <property type="match status" value="2"/>
</dbReference>
<keyword evidence="5" id="KW-0819">tRNA processing</keyword>
<evidence type="ECO:0000259" key="11">
    <source>
        <dbReference type="Pfam" id="PF13691"/>
    </source>
</evidence>
<evidence type="ECO:0000256" key="8">
    <source>
        <dbReference type="ARBA" id="ARBA00022759"/>
    </source>
</evidence>
<sequence length="749" mass="84662">MLRLRHIGHIIVRGACNNQRYSSSVLNLLADLPKELNTEAGKINSHAREQTVIYHVNSYLQILGNGCLGGPRSVVVFAYGSRYLFNCGEGTQRLFKEYGLKFVRTRHVFFTSPKWENIGGVLGFVLSALEAKPIKIHLNGHPRILELLEAATVFTKIPLDKIERHDKLEYSDHALKIKYVILNKNSNASQGGPAIKQVGLNDLTIPDDAVISFICTPSAREPSFSLERCVDLGVPAGPLFLKLKAGEDITLDDGRIVKYSEVLELDEHPPSFIILECPSEEYLDSLLAAEEFRFYQYREGALEHEMASLVVHITPKSVFDSTKYRTFREQFPAKTAHLLLCEQNSYDISKEVHRLQYKLNLIHNEVFPVLPRSTGTGVEARTKYDLVPHMGFDPEAPIRISPQKYIKEAESSPGFDSVLSHFKDRLTKIKLDDSREYPRLTFLGTGGATSSKERNVSGILMTTRPNAYILLDCGESTWSQLVRHYGAEMAKDILCNLNCVYISHMHIDHHLGLVTLIKEREKLGIQTNLRVLGPSAILNWLAKINNLFDRIKFDFIDCVSFLQCNESSGFAKVFADLGVDRVSTCYVPHCDLSFGIRIDVDGYSVVYSGDTKPSSNLVALGQGCDLLIHEATIETGLEHFAAKKKHCTTIQAVMVGHQMNAKFTLLTHFSQRYCKLPNMEDRVFEEGRVGFAFDHMEVSPKNLKILPQVYPVLKSLFAEHIYFMNEKSSTASKRQRQWEKSHHISRCHR</sequence>
<organism evidence="12 13">
    <name type="scientific">Tropilaelaps mercedesae</name>
    <dbReference type="NCBI Taxonomy" id="418985"/>
    <lineage>
        <taxon>Eukaryota</taxon>
        <taxon>Metazoa</taxon>
        <taxon>Ecdysozoa</taxon>
        <taxon>Arthropoda</taxon>
        <taxon>Chelicerata</taxon>
        <taxon>Arachnida</taxon>
        <taxon>Acari</taxon>
        <taxon>Parasitiformes</taxon>
        <taxon>Mesostigmata</taxon>
        <taxon>Gamasina</taxon>
        <taxon>Dermanyssoidea</taxon>
        <taxon>Laelapidae</taxon>
        <taxon>Tropilaelaps</taxon>
    </lineage>
</organism>
<dbReference type="GO" id="GO:1990180">
    <property type="term" value="P:mitochondrial tRNA 3'-end processing"/>
    <property type="evidence" value="ECO:0007669"/>
    <property type="project" value="TreeGrafter"/>
</dbReference>
<dbReference type="EMBL" id="MNPL01002395">
    <property type="protein sequence ID" value="OQR78309.1"/>
    <property type="molecule type" value="Genomic_DNA"/>
</dbReference>
<dbReference type="PANTHER" id="PTHR12553">
    <property type="entry name" value="ZINC PHOSPHODIESTERASE ELAC PROTEIN 2"/>
    <property type="match status" value="1"/>
</dbReference>
<evidence type="ECO:0000256" key="9">
    <source>
        <dbReference type="ARBA" id="ARBA00022801"/>
    </source>
</evidence>
<evidence type="ECO:0000256" key="3">
    <source>
        <dbReference type="ARBA" id="ARBA00007823"/>
    </source>
</evidence>
<reference evidence="12 13" key="1">
    <citation type="journal article" date="2017" name="Gigascience">
        <title>Draft genome of the honey bee ectoparasitic mite, Tropilaelaps mercedesae, is shaped by the parasitic life history.</title>
        <authorList>
            <person name="Dong X."/>
            <person name="Armstrong S.D."/>
            <person name="Xia D."/>
            <person name="Makepeace B.L."/>
            <person name="Darby A.C."/>
            <person name="Kadowaki T."/>
        </authorList>
    </citation>
    <scope>NUCLEOTIDE SEQUENCE [LARGE SCALE GENOMIC DNA]</scope>
    <source>
        <strain evidence="12">Wuxi-XJTLU</strain>
    </source>
</reference>
<dbReference type="InterPro" id="IPR027794">
    <property type="entry name" value="tRNase_Z_dom"/>
</dbReference>
<dbReference type="AlphaFoldDB" id="A0A1V9XXX3"/>
<protein>
    <recommendedName>
        <fullName evidence="4">ribonuclease Z</fullName>
        <ecNumber evidence="4">3.1.26.11</ecNumber>
    </recommendedName>
</protein>
<dbReference type="Gene3D" id="3.60.15.10">
    <property type="entry name" value="Ribonuclease Z/Hydroxyacylglutathione hydrolase-like"/>
    <property type="match status" value="3"/>
</dbReference>
<evidence type="ECO:0000256" key="6">
    <source>
        <dbReference type="ARBA" id="ARBA00022722"/>
    </source>
</evidence>
<dbReference type="GO" id="GO:0046872">
    <property type="term" value="F:metal ion binding"/>
    <property type="evidence" value="ECO:0007669"/>
    <property type="project" value="UniProtKB-KW"/>
</dbReference>
<feature type="domain" description="tRNase Z endonuclease" evidence="11">
    <location>
        <begin position="74"/>
        <end position="120"/>
    </location>
</feature>
<evidence type="ECO:0000256" key="7">
    <source>
        <dbReference type="ARBA" id="ARBA00022723"/>
    </source>
</evidence>